<evidence type="ECO:0000256" key="1">
    <source>
        <dbReference type="ARBA" id="ARBA00007320"/>
    </source>
</evidence>
<dbReference type="InterPro" id="IPR036227">
    <property type="entry name" value="Ribosomal_uL15/eL18_sf"/>
</dbReference>
<evidence type="ECO:0000259" key="5">
    <source>
        <dbReference type="Pfam" id="PF00828"/>
    </source>
</evidence>
<dbReference type="EMBL" id="KZ824295">
    <property type="protein sequence ID" value="RAL10454.1"/>
    <property type="molecule type" value="Genomic_DNA"/>
</dbReference>
<dbReference type="HAMAP" id="MF_01341">
    <property type="entry name" value="Ribosomal_uL15"/>
    <property type="match status" value="1"/>
</dbReference>
<accession>A0A395HW59</accession>
<keyword evidence="7" id="KW-1185">Reference proteome</keyword>
<proteinExistence type="inferred from homology"/>
<keyword evidence="3" id="KW-0687">Ribonucleoprotein</keyword>
<dbReference type="InterPro" id="IPR030878">
    <property type="entry name" value="Ribosomal_uL15"/>
</dbReference>
<organism evidence="6 7">
    <name type="scientific">Aspergillus homomorphus (strain CBS 101889)</name>
    <dbReference type="NCBI Taxonomy" id="1450537"/>
    <lineage>
        <taxon>Eukaryota</taxon>
        <taxon>Fungi</taxon>
        <taxon>Dikarya</taxon>
        <taxon>Ascomycota</taxon>
        <taxon>Pezizomycotina</taxon>
        <taxon>Eurotiomycetes</taxon>
        <taxon>Eurotiomycetidae</taxon>
        <taxon>Eurotiales</taxon>
        <taxon>Aspergillaceae</taxon>
        <taxon>Aspergillus</taxon>
        <taxon>Aspergillus subgen. Circumdati</taxon>
    </lineage>
</organism>
<dbReference type="Proteomes" id="UP000248961">
    <property type="component" value="Unassembled WGS sequence"/>
</dbReference>
<protein>
    <submittedName>
        <fullName evidence="6">Ribosomal protein L15</fullName>
    </submittedName>
</protein>
<dbReference type="InterPro" id="IPR021131">
    <property type="entry name" value="Ribosomal_uL15/eL18"/>
</dbReference>
<reference evidence="6 7" key="1">
    <citation type="submission" date="2018-02" db="EMBL/GenBank/DDBJ databases">
        <title>The genomes of Aspergillus section Nigri reveals drivers in fungal speciation.</title>
        <authorList>
            <consortium name="DOE Joint Genome Institute"/>
            <person name="Vesth T.C."/>
            <person name="Nybo J."/>
            <person name="Theobald S."/>
            <person name="Brandl J."/>
            <person name="Frisvad J.C."/>
            <person name="Nielsen K.F."/>
            <person name="Lyhne E.K."/>
            <person name="Kogle M.E."/>
            <person name="Kuo A."/>
            <person name="Riley R."/>
            <person name="Clum A."/>
            <person name="Nolan M."/>
            <person name="Lipzen A."/>
            <person name="Salamov A."/>
            <person name="Henrissat B."/>
            <person name="Wiebenga A."/>
            <person name="De vries R.P."/>
            <person name="Grigoriev I.V."/>
            <person name="Mortensen U.H."/>
            <person name="Andersen M.R."/>
            <person name="Baker S.E."/>
        </authorList>
    </citation>
    <scope>NUCLEOTIDE SEQUENCE [LARGE SCALE GENOMIC DNA]</scope>
    <source>
        <strain evidence="6 7">CBS 101889</strain>
    </source>
</reference>
<dbReference type="AlphaFoldDB" id="A0A395HW59"/>
<feature type="region of interest" description="Disordered" evidence="4">
    <location>
        <begin position="69"/>
        <end position="106"/>
    </location>
</feature>
<evidence type="ECO:0000256" key="2">
    <source>
        <dbReference type="ARBA" id="ARBA00022980"/>
    </source>
</evidence>
<feature type="compositionally biased region" description="Basic residues" evidence="4">
    <location>
        <begin position="86"/>
        <end position="98"/>
    </location>
</feature>
<feature type="domain" description="Large ribosomal subunit protein uL15/eL18" evidence="5">
    <location>
        <begin position="130"/>
        <end position="234"/>
    </location>
</feature>
<evidence type="ECO:0000256" key="4">
    <source>
        <dbReference type="SAM" id="MobiDB-lite"/>
    </source>
</evidence>
<feature type="compositionally biased region" description="Low complexity" evidence="4">
    <location>
        <begin position="186"/>
        <end position="202"/>
    </location>
</feature>
<dbReference type="GO" id="GO:0006412">
    <property type="term" value="P:translation"/>
    <property type="evidence" value="ECO:0007669"/>
    <property type="project" value="InterPro"/>
</dbReference>
<dbReference type="InterPro" id="IPR005749">
    <property type="entry name" value="Ribosomal_uL15_bac-type"/>
</dbReference>
<evidence type="ECO:0000313" key="7">
    <source>
        <dbReference type="Proteomes" id="UP000248961"/>
    </source>
</evidence>
<name>A0A395HW59_ASPHC</name>
<comment type="similarity">
    <text evidence="1">Belongs to the universal ribosomal protein uL15 family.</text>
</comment>
<gene>
    <name evidence="6" type="ORF">BO97DRAFT_471724</name>
</gene>
<dbReference type="NCBIfam" id="TIGR01071">
    <property type="entry name" value="rplO_bact"/>
    <property type="match status" value="1"/>
</dbReference>
<evidence type="ECO:0000256" key="3">
    <source>
        <dbReference type="ARBA" id="ARBA00023274"/>
    </source>
</evidence>
<dbReference type="PANTHER" id="PTHR12934">
    <property type="entry name" value="50S RIBOSOMAL PROTEIN L15"/>
    <property type="match status" value="1"/>
</dbReference>
<dbReference type="GO" id="GO:0003735">
    <property type="term" value="F:structural constituent of ribosome"/>
    <property type="evidence" value="ECO:0007669"/>
    <property type="project" value="InterPro"/>
</dbReference>
<dbReference type="GO" id="GO:0005762">
    <property type="term" value="C:mitochondrial large ribosomal subunit"/>
    <property type="evidence" value="ECO:0007669"/>
    <property type="project" value="TreeGrafter"/>
</dbReference>
<dbReference type="GeneID" id="37204352"/>
<dbReference type="STRING" id="1450537.A0A395HW59"/>
<dbReference type="PANTHER" id="PTHR12934:SF11">
    <property type="entry name" value="LARGE RIBOSOMAL SUBUNIT PROTEIN UL15M"/>
    <property type="match status" value="1"/>
</dbReference>
<sequence length="363" mass="39122">MPPRLQLLPLQWQRALTSTTTTTTTITAPAPGSITSNPLAFFFGVGGAGFQQSRNAHILASLSDTPGAYHKRIRRGRGPASGKGKTSGRGHKGQKQHGKVPAGFNGGTTPDIVVHGERGFDNVHSIDLAPINLDRIQTWIDQGRIDPSRPITIRELYQSRCIHKTKEGVKLLARGVPKDAKGAVLTPSSPSPSTSTPESSSTAGTVLKQPIHLVVSRASTAAIAAVEAAGGSVTTRFYTRSAILRILKREMHPFVSSAWTERSGSQGLLAAEGIVSADGAGAAQGQGQLVESEIMRAMGYTYRLPDPTKRRDIEYYRDPAHRGYLSHLLKPLEGPSLFFRSPVERKSSAGVKKEKVLPENRLW</sequence>
<dbReference type="RefSeq" id="XP_025549608.1">
    <property type="nucleotide sequence ID" value="XM_025700063.1"/>
</dbReference>
<dbReference type="SUPFAM" id="SSF52080">
    <property type="entry name" value="Ribosomal proteins L15p and L18e"/>
    <property type="match status" value="1"/>
</dbReference>
<dbReference type="Pfam" id="PF00828">
    <property type="entry name" value="Ribosomal_L27A"/>
    <property type="match status" value="1"/>
</dbReference>
<feature type="region of interest" description="Disordered" evidence="4">
    <location>
        <begin position="181"/>
        <end position="204"/>
    </location>
</feature>
<keyword evidence="2 6" id="KW-0689">Ribosomal protein</keyword>
<evidence type="ECO:0000313" key="6">
    <source>
        <dbReference type="EMBL" id="RAL10454.1"/>
    </source>
</evidence>
<dbReference type="VEuPathDB" id="FungiDB:BO97DRAFT_471724"/>
<dbReference type="Gene3D" id="3.100.10.10">
    <property type="match status" value="1"/>
</dbReference>
<dbReference type="OrthoDB" id="361383at2759"/>